<dbReference type="GeneID" id="24441205"/>
<dbReference type="Proteomes" id="UP000009168">
    <property type="component" value="Unassembled WGS sequence"/>
</dbReference>
<reference evidence="3" key="1">
    <citation type="journal article" date="2006" name="PLoS Biol.">
        <title>Macronuclear genome sequence of the ciliate Tetrahymena thermophila, a model eukaryote.</title>
        <authorList>
            <person name="Eisen J.A."/>
            <person name="Coyne R.S."/>
            <person name="Wu M."/>
            <person name="Wu D."/>
            <person name="Thiagarajan M."/>
            <person name="Wortman J.R."/>
            <person name="Badger J.H."/>
            <person name="Ren Q."/>
            <person name="Amedeo P."/>
            <person name="Jones K.M."/>
            <person name="Tallon L.J."/>
            <person name="Delcher A.L."/>
            <person name="Salzberg S.L."/>
            <person name="Silva J.C."/>
            <person name="Haas B.J."/>
            <person name="Majoros W.H."/>
            <person name="Farzad M."/>
            <person name="Carlton J.M."/>
            <person name="Smith R.K. Jr."/>
            <person name="Garg J."/>
            <person name="Pearlman R.E."/>
            <person name="Karrer K.M."/>
            <person name="Sun L."/>
            <person name="Manning G."/>
            <person name="Elde N.C."/>
            <person name="Turkewitz A.P."/>
            <person name="Asai D.J."/>
            <person name="Wilkes D.E."/>
            <person name="Wang Y."/>
            <person name="Cai H."/>
            <person name="Collins K."/>
            <person name="Stewart B.A."/>
            <person name="Lee S.R."/>
            <person name="Wilamowska K."/>
            <person name="Weinberg Z."/>
            <person name="Ruzzo W.L."/>
            <person name="Wloga D."/>
            <person name="Gaertig J."/>
            <person name="Frankel J."/>
            <person name="Tsao C.-C."/>
            <person name="Gorovsky M.A."/>
            <person name="Keeling P.J."/>
            <person name="Waller R.F."/>
            <person name="Patron N.J."/>
            <person name="Cherry J.M."/>
            <person name="Stover N.A."/>
            <person name="Krieger C.J."/>
            <person name="del Toro C."/>
            <person name="Ryder H.F."/>
            <person name="Williamson S.C."/>
            <person name="Barbeau R.A."/>
            <person name="Hamilton E.P."/>
            <person name="Orias E."/>
        </authorList>
    </citation>
    <scope>NUCLEOTIDE SEQUENCE [LARGE SCALE GENOMIC DNA]</scope>
    <source>
        <strain evidence="3">SB210</strain>
    </source>
</reference>
<proteinExistence type="predicted"/>
<keyword evidence="1 2" id="KW-0812">Transmembrane</keyword>
<dbReference type="EMBL" id="GG662529">
    <property type="protein sequence ID" value="EWS72527.1"/>
    <property type="molecule type" value="Genomic_DNA"/>
</dbReference>
<dbReference type="InterPro" id="IPR052994">
    <property type="entry name" value="Tiny_macrocysts_regulators"/>
</dbReference>
<dbReference type="KEGG" id="tet:TTHERM_000948690"/>
<evidence type="ECO:0000313" key="3">
    <source>
        <dbReference type="Proteomes" id="UP000009168"/>
    </source>
</evidence>
<evidence type="ECO:0000313" key="2">
    <source>
        <dbReference type="EMBL" id="EWS72527.1"/>
    </source>
</evidence>
<keyword evidence="1" id="KW-0472">Membrane</keyword>
<accession>W7X552</accession>
<sequence length="435" mass="51198">MNNQYLNQLNSIQKQSLFQLYSSIFVSFFCLLSVIPGYKLIKIKQQKFLKLFATFDRQNLQEILSGLTYQLSFCKGFDDKNRLLESKSSLQSYVNQKDLNQQAFIVPVNIEKKLNISRTSTLNYSLKYLILGLICIFCLISIYPLISYVLIDNFIENSQLIFDFNSKNNYFISNIQYLFQNHQKDVVCQSYFFILNSIRARQGLAEAFLLPSKQSISVNALQDILSQMVQQADQLPSLIQENIGKVDSINLYNKDIFKNYLIKVYTENACDTIQNYSQYQNGDFLYDQCSTVGKGNLLRGLLYGVVYFISVFNEFLNFAFSDNVEEFQQKFNQYNLNTSAYKQFQFRIELSKAHEYLMNFFQDQNLQLYNFYENVAIILVVVQMLFVVLVFLVCWYFYIKKLNQLITSTRQLLDVFPHKIILKNTYIMSYLRQNE</sequence>
<protein>
    <submittedName>
        <fullName evidence="2">Transmembrane protein, putative</fullName>
    </submittedName>
</protein>
<feature type="transmembrane region" description="Helical" evidence="1">
    <location>
        <begin position="20"/>
        <end position="41"/>
    </location>
</feature>
<dbReference type="AlphaFoldDB" id="W7X552"/>
<feature type="transmembrane region" description="Helical" evidence="1">
    <location>
        <begin position="128"/>
        <end position="151"/>
    </location>
</feature>
<name>W7X552_TETTS</name>
<keyword evidence="3" id="KW-1185">Reference proteome</keyword>
<dbReference type="RefSeq" id="XP_012654929.1">
    <property type="nucleotide sequence ID" value="XM_012799475.1"/>
</dbReference>
<dbReference type="PANTHER" id="PTHR31600">
    <property type="entry name" value="TINY MACROCYSTS PROTEIN B-RELATED"/>
    <property type="match status" value="1"/>
</dbReference>
<dbReference type="PANTHER" id="PTHR31600:SF2">
    <property type="entry name" value="GAMETE ENRICHED GENE 10 PROTEIN-RELATED"/>
    <property type="match status" value="1"/>
</dbReference>
<organism evidence="2 3">
    <name type="scientific">Tetrahymena thermophila (strain SB210)</name>
    <dbReference type="NCBI Taxonomy" id="312017"/>
    <lineage>
        <taxon>Eukaryota</taxon>
        <taxon>Sar</taxon>
        <taxon>Alveolata</taxon>
        <taxon>Ciliophora</taxon>
        <taxon>Intramacronucleata</taxon>
        <taxon>Oligohymenophorea</taxon>
        <taxon>Hymenostomatida</taxon>
        <taxon>Tetrahymenina</taxon>
        <taxon>Tetrahymenidae</taxon>
        <taxon>Tetrahymena</taxon>
    </lineage>
</organism>
<dbReference type="InParanoid" id="W7X552"/>
<feature type="transmembrane region" description="Helical" evidence="1">
    <location>
        <begin position="375"/>
        <end position="398"/>
    </location>
</feature>
<keyword evidence="1" id="KW-1133">Transmembrane helix</keyword>
<evidence type="ECO:0000256" key="1">
    <source>
        <dbReference type="SAM" id="Phobius"/>
    </source>
</evidence>
<gene>
    <name evidence="2" type="ORF">TTHERM_000948690</name>
</gene>